<feature type="compositionally biased region" description="Basic and acidic residues" evidence="7">
    <location>
        <begin position="37"/>
        <end position="48"/>
    </location>
</feature>
<evidence type="ECO:0000256" key="1">
    <source>
        <dbReference type="ARBA" id="ARBA00022448"/>
    </source>
</evidence>
<dbReference type="Proteomes" id="UP000277766">
    <property type="component" value="Unassembled WGS sequence"/>
</dbReference>
<keyword evidence="4" id="KW-0249">Electron transport</keyword>
<reference evidence="9 10" key="1">
    <citation type="submission" date="2018-12" db="EMBL/GenBank/DDBJ databases">
        <title>Deinococcus radiophilus ATCC 27603 genome sequencing and assembly.</title>
        <authorList>
            <person name="Maclea K.S."/>
            <person name="Maynard C.R."/>
        </authorList>
    </citation>
    <scope>NUCLEOTIDE SEQUENCE [LARGE SCALE GENOMIC DNA]</scope>
    <source>
        <strain evidence="9 10">ATCC 27603</strain>
    </source>
</reference>
<dbReference type="GO" id="GO:0046872">
    <property type="term" value="F:metal ion binding"/>
    <property type="evidence" value="ECO:0007669"/>
    <property type="project" value="UniProtKB-KW"/>
</dbReference>
<dbReference type="AlphaFoldDB" id="A0A431VQL4"/>
<dbReference type="PROSITE" id="PS51007">
    <property type="entry name" value="CYTC"/>
    <property type="match status" value="1"/>
</dbReference>
<evidence type="ECO:0000313" key="9">
    <source>
        <dbReference type="EMBL" id="RTR25451.1"/>
    </source>
</evidence>
<evidence type="ECO:0000256" key="6">
    <source>
        <dbReference type="PROSITE-ProRule" id="PRU00433"/>
    </source>
</evidence>
<feature type="compositionally biased region" description="Polar residues" evidence="7">
    <location>
        <begin position="80"/>
        <end position="89"/>
    </location>
</feature>
<evidence type="ECO:0000256" key="5">
    <source>
        <dbReference type="ARBA" id="ARBA00023004"/>
    </source>
</evidence>
<evidence type="ECO:0000256" key="4">
    <source>
        <dbReference type="ARBA" id="ARBA00022982"/>
    </source>
</evidence>
<dbReference type="Pfam" id="PF13442">
    <property type="entry name" value="Cytochrome_CBB3"/>
    <property type="match status" value="1"/>
</dbReference>
<evidence type="ECO:0000313" key="10">
    <source>
        <dbReference type="Proteomes" id="UP000277766"/>
    </source>
</evidence>
<dbReference type="InterPro" id="IPR009056">
    <property type="entry name" value="Cyt_c-like_dom"/>
</dbReference>
<evidence type="ECO:0000256" key="3">
    <source>
        <dbReference type="ARBA" id="ARBA00022723"/>
    </source>
</evidence>
<dbReference type="OrthoDB" id="69338at2"/>
<comment type="caution">
    <text evidence="9">The sequence shown here is derived from an EMBL/GenBank/DDBJ whole genome shotgun (WGS) entry which is preliminary data.</text>
</comment>
<dbReference type="InterPro" id="IPR051811">
    <property type="entry name" value="Cytochrome_c550/c551-like"/>
</dbReference>
<name>A0A431VQL4_9DEIO</name>
<organism evidence="9 10">
    <name type="scientific">Deinococcus radiophilus</name>
    <dbReference type="NCBI Taxonomy" id="32062"/>
    <lineage>
        <taxon>Bacteria</taxon>
        <taxon>Thermotogati</taxon>
        <taxon>Deinococcota</taxon>
        <taxon>Deinococci</taxon>
        <taxon>Deinococcales</taxon>
        <taxon>Deinococcaceae</taxon>
        <taxon>Deinococcus</taxon>
    </lineage>
</organism>
<accession>A0A431VQL4</accession>
<proteinExistence type="predicted"/>
<dbReference type="EMBL" id="RXPE01000027">
    <property type="protein sequence ID" value="RTR25451.1"/>
    <property type="molecule type" value="Genomic_DNA"/>
</dbReference>
<keyword evidence="1" id="KW-0813">Transport</keyword>
<feature type="domain" description="Cytochrome c" evidence="8">
    <location>
        <begin position="120"/>
        <end position="203"/>
    </location>
</feature>
<evidence type="ECO:0000256" key="2">
    <source>
        <dbReference type="ARBA" id="ARBA00022617"/>
    </source>
</evidence>
<dbReference type="GO" id="GO:0009055">
    <property type="term" value="F:electron transfer activity"/>
    <property type="evidence" value="ECO:0007669"/>
    <property type="project" value="InterPro"/>
</dbReference>
<dbReference type="PANTHER" id="PTHR37823">
    <property type="entry name" value="CYTOCHROME C-553-LIKE"/>
    <property type="match status" value="1"/>
</dbReference>
<keyword evidence="10" id="KW-1185">Reference proteome</keyword>
<evidence type="ECO:0000256" key="7">
    <source>
        <dbReference type="SAM" id="MobiDB-lite"/>
    </source>
</evidence>
<dbReference type="Gene3D" id="1.10.760.10">
    <property type="entry name" value="Cytochrome c-like domain"/>
    <property type="match status" value="1"/>
</dbReference>
<dbReference type="GO" id="GO:0020037">
    <property type="term" value="F:heme binding"/>
    <property type="evidence" value="ECO:0007669"/>
    <property type="project" value="InterPro"/>
</dbReference>
<keyword evidence="2 6" id="KW-0349">Heme</keyword>
<dbReference type="SUPFAM" id="SSF46626">
    <property type="entry name" value="Cytochrome c"/>
    <property type="match status" value="1"/>
</dbReference>
<keyword evidence="3 6" id="KW-0479">Metal-binding</keyword>
<dbReference type="PANTHER" id="PTHR37823:SF1">
    <property type="entry name" value="CYTOCHROME C-553-LIKE"/>
    <property type="match status" value="1"/>
</dbReference>
<sequence length="203" mass="20725">MKSMYALAMTALLLLGIGGSVVGYRTAVNKVAAHEAHAEAGASEDHGAAGEGEAAEGTGEETETPVPGEGEPDTAAPEDGTQQDQLSESEQADAEAADAATDTQQDTEEANASVAAATTGDPATGQEIFASSCGGCHGAQGQGGLGPAMTENATSWSQPEFVQTLREGNSPRGELAGTMPRFSQEQLSDDDLNHIYAWVQSLN</sequence>
<protein>
    <submittedName>
        <fullName evidence="9">Cytochrome c</fullName>
    </submittedName>
</protein>
<dbReference type="InterPro" id="IPR036909">
    <property type="entry name" value="Cyt_c-like_dom_sf"/>
</dbReference>
<dbReference type="RefSeq" id="WP_126352779.1">
    <property type="nucleotide sequence ID" value="NZ_CP086380.1"/>
</dbReference>
<gene>
    <name evidence="9" type="ORF">EJ104_10805</name>
</gene>
<evidence type="ECO:0000259" key="8">
    <source>
        <dbReference type="PROSITE" id="PS51007"/>
    </source>
</evidence>
<keyword evidence="5 6" id="KW-0408">Iron</keyword>
<feature type="region of interest" description="Disordered" evidence="7">
    <location>
        <begin position="37"/>
        <end position="120"/>
    </location>
</feature>